<gene>
    <name evidence="2" type="ORF">A6A40_28950</name>
</gene>
<dbReference type="PROSITE" id="PS51729">
    <property type="entry name" value="GNAT_YJDJ"/>
    <property type="match status" value="1"/>
</dbReference>
<dbReference type="Gene3D" id="3.40.630.30">
    <property type="match status" value="1"/>
</dbReference>
<dbReference type="EMBL" id="CP028907">
    <property type="protein sequence ID" value="AWB09018.1"/>
    <property type="molecule type" value="Genomic_DNA"/>
</dbReference>
<dbReference type="Pfam" id="PF14542">
    <property type="entry name" value="Acetyltransf_CG"/>
    <property type="match status" value="1"/>
</dbReference>
<proteinExistence type="predicted"/>
<dbReference type="RefSeq" id="WP_108549261.1">
    <property type="nucleotide sequence ID" value="NZ_CP028907.1"/>
</dbReference>
<dbReference type="OrthoDB" id="9800945at2"/>
<keyword evidence="3" id="KW-1185">Reference proteome</keyword>
<dbReference type="SUPFAM" id="SSF55729">
    <property type="entry name" value="Acyl-CoA N-acyltransferases (Nat)"/>
    <property type="match status" value="1"/>
</dbReference>
<evidence type="ECO:0000313" key="2">
    <source>
        <dbReference type="EMBL" id="AWB09018.1"/>
    </source>
</evidence>
<dbReference type="GO" id="GO:0016740">
    <property type="term" value="F:transferase activity"/>
    <property type="evidence" value="ECO:0007669"/>
    <property type="project" value="UniProtKB-KW"/>
</dbReference>
<dbReference type="PANTHER" id="PTHR31435:SF10">
    <property type="entry name" value="BSR4717 PROTEIN"/>
    <property type="match status" value="1"/>
</dbReference>
<dbReference type="Proteomes" id="UP000077405">
    <property type="component" value="Plasmid pYZ6"/>
</dbReference>
<dbReference type="AlphaFoldDB" id="A0A2R4VX26"/>
<keyword evidence="2" id="KW-0808">Transferase</keyword>
<name>A0A2R4VX26_9PROT</name>
<dbReference type="KEGG" id="ahu:A6A40_28950"/>
<protein>
    <submittedName>
        <fullName evidence="2">N-acetyltransferase</fullName>
    </submittedName>
</protein>
<geneLocation type="plasmid" evidence="2 3">
    <name>pYZ6</name>
</geneLocation>
<dbReference type="InterPro" id="IPR016181">
    <property type="entry name" value="Acyl_CoA_acyltransferase"/>
</dbReference>
<reference evidence="2 3" key="1">
    <citation type="submission" date="2018-04" db="EMBL/GenBank/DDBJ databases">
        <title>Complete genome sequence of the nitrogen-fixing bacterium Azospirillum humicireducens type strain SgZ-5.</title>
        <authorList>
            <person name="Yu Z."/>
        </authorList>
    </citation>
    <scope>NUCLEOTIDE SEQUENCE [LARGE SCALE GENOMIC DNA]</scope>
    <source>
        <strain evidence="2 3">SgZ-5</strain>
        <plasmid evidence="2 3">pYZ6</plasmid>
    </source>
</reference>
<dbReference type="InterPro" id="IPR045057">
    <property type="entry name" value="Gcn5-rel_NAT"/>
</dbReference>
<dbReference type="PANTHER" id="PTHR31435">
    <property type="entry name" value="PROTEIN NATD1"/>
    <property type="match status" value="1"/>
</dbReference>
<dbReference type="InterPro" id="IPR031165">
    <property type="entry name" value="GNAT_YJDJ"/>
</dbReference>
<sequence length="93" mass="10281">MSVTETVRNNEQLNRYELTIDGATAVAEYELREDKIVFTHTHVPESMSGKGVGSALAKGALEDVRAQGKKALPLCSFIEGYIKRHPDYADLVE</sequence>
<evidence type="ECO:0000259" key="1">
    <source>
        <dbReference type="PROSITE" id="PS51729"/>
    </source>
</evidence>
<organism evidence="2 3">
    <name type="scientific">Azospirillum humicireducens</name>
    <dbReference type="NCBI Taxonomy" id="1226968"/>
    <lineage>
        <taxon>Bacteria</taxon>
        <taxon>Pseudomonadati</taxon>
        <taxon>Pseudomonadota</taxon>
        <taxon>Alphaproteobacteria</taxon>
        <taxon>Rhodospirillales</taxon>
        <taxon>Azospirillaceae</taxon>
        <taxon>Azospirillum</taxon>
    </lineage>
</organism>
<accession>A0A2R4VX26</accession>
<keyword evidence="2" id="KW-0614">Plasmid</keyword>
<evidence type="ECO:0000313" key="3">
    <source>
        <dbReference type="Proteomes" id="UP000077405"/>
    </source>
</evidence>
<feature type="domain" description="N-acetyltransferase" evidence="1">
    <location>
        <begin position="8"/>
        <end position="93"/>
    </location>
</feature>